<evidence type="ECO:0000256" key="5">
    <source>
        <dbReference type="ARBA" id="ARBA00023237"/>
    </source>
</evidence>
<reference evidence="11 12" key="1">
    <citation type="journal article" date="2019" name="Nat. Med.">
        <title>A library of human gut bacterial isolates paired with longitudinal multiomics data enables mechanistic microbiome research.</title>
        <authorList>
            <person name="Poyet M."/>
            <person name="Groussin M."/>
            <person name="Gibbons S.M."/>
            <person name="Avila-Pacheco J."/>
            <person name="Jiang X."/>
            <person name="Kearney S.M."/>
            <person name="Perrotta A.R."/>
            <person name="Berdy B."/>
            <person name="Zhao S."/>
            <person name="Lieberman T.D."/>
            <person name="Swanson P.K."/>
            <person name="Smith M."/>
            <person name="Roesemann S."/>
            <person name="Alexander J.E."/>
            <person name="Rich S.A."/>
            <person name="Livny J."/>
            <person name="Vlamakis H."/>
            <person name="Clish C."/>
            <person name="Bullock K."/>
            <person name="Deik A."/>
            <person name="Scott J."/>
            <person name="Pierce K.A."/>
            <person name="Xavier R.J."/>
            <person name="Alm E.J."/>
        </authorList>
    </citation>
    <scope>NUCLEOTIDE SEQUENCE [LARGE SCALE GENOMIC DNA]</scope>
    <source>
        <strain evidence="9 12">BIOML-A36</strain>
        <strain evidence="10 11">BIOML-A37</strain>
    </source>
</reference>
<accession>A0A6I0J8K3</accession>
<dbReference type="Gene3D" id="1.25.40.390">
    <property type="match status" value="1"/>
</dbReference>
<dbReference type="PROSITE" id="PS51257">
    <property type="entry name" value="PROKAR_LIPOPROTEIN"/>
    <property type="match status" value="1"/>
</dbReference>
<evidence type="ECO:0000313" key="10">
    <source>
        <dbReference type="EMBL" id="KAB4121628.1"/>
    </source>
</evidence>
<dbReference type="SUPFAM" id="SSF48452">
    <property type="entry name" value="TPR-like"/>
    <property type="match status" value="1"/>
</dbReference>
<feature type="domain" description="SusD-like N-terminal" evidence="8">
    <location>
        <begin position="110"/>
        <end position="233"/>
    </location>
</feature>
<dbReference type="Proteomes" id="UP000438773">
    <property type="component" value="Unassembled WGS sequence"/>
</dbReference>
<dbReference type="EMBL" id="WCUQ01000012">
    <property type="protein sequence ID" value="KAB4121628.1"/>
    <property type="molecule type" value="Genomic_DNA"/>
</dbReference>
<feature type="signal peptide" evidence="6">
    <location>
        <begin position="1"/>
        <end position="29"/>
    </location>
</feature>
<evidence type="ECO:0000256" key="2">
    <source>
        <dbReference type="ARBA" id="ARBA00006275"/>
    </source>
</evidence>
<dbReference type="RefSeq" id="WP_151853831.1">
    <property type="nucleotide sequence ID" value="NZ_WCUP01000012.1"/>
</dbReference>
<dbReference type="InterPro" id="IPR033985">
    <property type="entry name" value="SusD-like_N"/>
</dbReference>
<organism evidence="9 12">
    <name type="scientific">Bacteroides uniformis</name>
    <dbReference type="NCBI Taxonomy" id="820"/>
    <lineage>
        <taxon>Bacteria</taxon>
        <taxon>Pseudomonadati</taxon>
        <taxon>Bacteroidota</taxon>
        <taxon>Bacteroidia</taxon>
        <taxon>Bacteroidales</taxon>
        <taxon>Bacteroidaceae</taxon>
        <taxon>Bacteroides</taxon>
    </lineage>
</organism>
<dbReference type="EMBL" id="WCUP01000012">
    <property type="protein sequence ID" value="KAB4107959.1"/>
    <property type="molecule type" value="Genomic_DNA"/>
</dbReference>
<name>A0A6I0J8K3_BACUN</name>
<evidence type="ECO:0000256" key="1">
    <source>
        <dbReference type="ARBA" id="ARBA00004442"/>
    </source>
</evidence>
<evidence type="ECO:0000256" key="4">
    <source>
        <dbReference type="ARBA" id="ARBA00023136"/>
    </source>
</evidence>
<feature type="domain" description="RagB/SusD" evidence="7">
    <location>
        <begin position="455"/>
        <end position="628"/>
    </location>
</feature>
<evidence type="ECO:0000313" key="9">
    <source>
        <dbReference type="EMBL" id="KAB4107959.1"/>
    </source>
</evidence>
<dbReference type="Pfam" id="PF14322">
    <property type="entry name" value="SusD-like_3"/>
    <property type="match status" value="1"/>
</dbReference>
<keyword evidence="4" id="KW-0472">Membrane</keyword>
<comment type="caution">
    <text evidence="9">The sequence shown here is derived from an EMBL/GenBank/DDBJ whole genome shotgun (WGS) entry which is preliminary data.</text>
</comment>
<protein>
    <submittedName>
        <fullName evidence="9">RagB/SusD family nutrient uptake outer membrane protein</fullName>
    </submittedName>
</protein>
<comment type="subcellular location">
    <subcellularLocation>
        <location evidence="1">Cell outer membrane</location>
    </subcellularLocation>
</comment>
<dbReference type="Pfam" id="PF07980">
    <property type="entry name" value="SusD_RagB"/>
    <property type="match status" value="1"/>
</dbReference>
<keyword evidence="3 6" id="KW-0732">Signal</keyword>
<dbReference type="InterPro" id="IPR012944">
    <property type="entry name" value="SusD_RagB_dom"/>
</dbReference>
<dbReference type="AlphaFoldDB" id="A0A6I0J8K3"/>
<evidence type="ECO:0000256" key="6">
    <source>
        <dbReference type="SAM" id="SignalP"/>
    </source>
</evidence>
<evidence type="ECO:0000313" key="11">
    <source>
        <dbReference type="Proteomes" id="UP000438773"/>
    </source>
</evidence>
<dbReference type="Proteomes" id="UP000441711">
    <property type="component" value="Unassembled WGS sequence"/>
</dbReference>
<keyword evidence="5" id="KW-0998">Cell outer membrane</keyword>
<evidence type="ECO:0000259" key="8">
    <source>
        <dbReference type="Pfam" id="PF14322"/>
    </source>
</evidence>
<dbReference type="GO" id="GO:0009279">
    <property type="term" value="C:cell outer membrane"/>
    <property type="evidence" value="ECO:0007669"/>
    <property type="project" value="UniProtKB-SubCell"/>
</dbReference>
<evidence type="ECO:0000313" key="12">
    <source>
        <dbReference type="Proteomes" id="UP000441711"/>
    </source>
</evidence>
<gene>
    <name evidence="9" type="ORF">GAQ70_16420</name>
    <name evidence="10" type="ORF">GAQ75_18135</name>
</gene>
<evidence type="ECO:0000259" key="7">
    <source>
        <dbReference type="Pfam" id="PF07980"/>
    </source>
</evidence>
<proteinExistence type="inferred from homology"/>
<comment type="similarity">
    <text evidence="2">Belongs to the SusD family.</text>
</comment>
<sequence>MKYIKCLVKNKWKALSLTFIIYCSCFLMSCSDDFLNPKPLSFYEPEATFTTESGLQAALATCDSHIKRYWVTGGNLITEYTQSELAVLGKTDDKNLPTDYSTLLTPTTMKNQTNWFWEEGYLGVMYANTVISFVEKVGNLNETTKNMYLGRAYFHRSFRYLMLVFQFGDIPLVTKLLEVPKQNYYSTKKEAILEKITKDMEFAVEWVPDQKDMDRIGMINKAACRQLLIKCYLATGQFQKAVDQANILIDQSGFALMKKSFGTFISGGEPATWKITPNVIWDLHRPENKLISANTEVLLGIVNRGTGDSFMEFLTMRPLGPYYFSTNVLDPNGKRAITDYKRIADQYNNKYDFCRAVGRGIADARATYYATTGMWMKDEGDLRHRSDVGNWFPVDSFKYNDPASPYYGKTFKEVPPNFSTDTVRTLFPFPLYKIYLLDADAESKPGDAWFDGATKGSVADWYIYRLAETYLLRAEAYYYLGKTDLAAKDVDEVRKRAECKVLYSDTKGSVNIGDIMDERARELYLEEFRHAELSRVSHCLALSGKPDEWGNTYDVKTYCKEEGTNSTGGSYWYQRVIKYNGFYNTGIPVIANKNTYNYMVGKHNLYWPIPNAAITKNIKGKLRQNVGYEGYDPTVPVFETWEEAVADEDKVD</sequence>
<feature type="chain" id="PRO_5036385777" evidence="6">
    <location>
        <begin position="30"/>
        <end position="652"/>
    </location>
</feature>
<dbReference type="InterPro" id="IPR011990">
    <property type="entry name" value="TPR-like_helical_dom_sf"/>
</dbReference>
<evidence type="ECO:0000256" key="3">
    <source>
        <dbReference type="ARBA" id="ARBA00022729"/>
    </source>
</evidence>